<reference evidence="6" key="1">
    <citation type="submission" date="2025-08" db="UniProtKB">
        <authorList>
            <consortium name="RefSeq"/>
        </authorList>
    </citation>
    <scope>IDENTIFICATION</scope>
    <source>
        <tissue evidence="6">Kidney</tissue>
    </source>
</reference>
<feature type="region of interest" description="Disordered" evidence="1">
    <location>
        <begin position="46"/>
        <end position="87"/>
    </location>
</feature>
<dbReference type="InterPro" id="IPR049247">
    <property type="entry name" value="DUF5580_C"/>
</dbReference>
<feature type="domain" description="DUF5580" evidence="4">
    <location>
        <begin position="463"/>
        <end position="537"/>
    </location>
</feature>
<dbReference type="InParanoid" id="A0A1S3FMD7"/>
<keyword evidence="5" id="KW-1185">Reference proteome</keyword>
<dbReference type="PANTHER" id="PTHR34830:SF1">
    <property type="entry name" value="GENE 12695-RELATED"/>
    <property type="match status" value="1"/>
</dbReference>
<protein>
    <submittedName>
        <fullName evidence="6">Uncharacterized protein C1orf87 homolog</fullName>
    </submittedName>
</protein>
<feature type="domain" description="DUF5580" evidence="2">
    <location>
        <begin position="164"/>
        <end position="256"/>
    </location>
</feature>
<proteinExistence type="predicted"/>
<evidence type="ECO:0000259" key="3">
    <source>
        <dbReference type="Pfam" id="PF20742"/>
    </source>
</evidence>
<organism evidence="5 6">
    <name type="scientific">Dipodomys ordii</name>
    <name type="common">Ord's kangaroo rat</name>
    <dbReference type="NCBI Taxonomy" id="10020"/>
    <lineage>
        <taxon>Eukaryota</taxon>
        <taxon>Metazoa</taxon>
        <taxon>Chordata</taxon>
        <taxon>Craniata</taxon>
        <taxon>Vertebrata</taxon>
        <taxon>Euteleostomi</taxon>
        <taxon>Mammalia</taxon>
        <taxon>Eutheria</taxon>
        <taxon>Euarchontoglires</taxon>
        <taxon>Glires</taxon>
        <taxon>Rodentia</taxon>
        <taxon>Castorimorpha</taxon>
        <taxon>Heteromyidae</taxon>
        <taxon>Dipodomyinae</taxon>
        <taxon>Dipodomys</taxon>
    </lineage>
</organism>
<evidence type="ECO:0000259" key="2">
    <source>
        <dbReference type="Pfam" id="PF17743"/>
    </source>
</evidence>
<evidence type="ECO:0000259" key="4">
    <source>
        <dbReference type="Pfam" id="PF20743"/>
    </source>
</evidence>
<dbReference type="InterPro" id="IPR011992">
    <property type="entry name" value="EF-hand-dom_pair"/>
</dbReference>
<evidence type="ECO:0000256" key="1">
    <source>
        <dbReference type="SAM" id="MobiDB-lite"/>
    </source>
</evidence>
<feature type="compositionally biased region" description="Basic and acidic residues" evidence="1">
    <location>
        <begin position="68"/>
        <end position="87"/>
    </location>
</feature>
<dbReference type="OrthoDB" id="9989690at2759"/>
<dbReference type="InterPro" id="IPR040774">
    <property type="entry name" value="DUF5580"/>
</dbReference>
<name>A0A1S3FMD7_DIPOR</name>
<accession>A0A1S3FMD7</accession>
<dbReference type="FunCoup" id="A0A1S3FMD7">
    <property type="interactions" value="2"/>
</dbReference>
<dbReference type="AlphaFoldDB" id="A0A1S3FMD7"/>
<feature type="domain" description="DUF5580" evidence="3">
    <location>
        <begin position="295"/>
        <end position="383"/>
    </location>
</feature>
<sequence length="537" mass="60823">MSWKTPHRSDAMPEIIVKIIGSKYFRYIVEKPTIKQEEILKEETQIAPQNPNPMAGNAKQMSNNAEAHTGHSDQQTRDNPCDVKDNNQKLLTGTHANRSADGQSPRHTNAHCYSVPTGDQALSYIHGLPRRKLTDSSLEVMARSSSSGQAEEIGQRPNGMQREDAFLLSLIRRELKSNSLNSSVLHGLWKELKTLDPISSGFLLQSQLSYLLIKHQVPLPIPTVKLLFQRFSKRGSPEMVNYENLLWFLNDAISDDTQQNETFVDSNLKKTQSHSNHAQSALPQGSSLQSEINKSLLGILKMALKVANGRPNITNLNLSFRKEDHSFSGCLPLPKVRAICGRHGLFITLNLLETLLNYQDLGYQGEIRWQKFVELLRQASSDFPDLPAGKIAKDSPTTPGKPWVHKIDECKTEHVKIPEEKEQPESPLAETSAPQDPLSSLKIRPASQPPMNPTTKNKPEECEMWIDRFRKLENALYLCDPRNTGLLEKERARRLIHNYNVIYNLSLSPWKINQALQKFRKGEDLVLEPALRYLKEL</sequence>
<dbReference type="Pfam" id="PF17743">
    <property type="entry name" value="DUF5580"/>
    <property type="match status" value="1"/>
</dbReference>
<dbReference type="RefSeq" id="XP_012877723.1">
    <property type="nucleotide sequence ID" value="XM_013022269.1"/>
</dbReference>
<evidence type="ECO:0000313" key="5">
    <source>
        <dbReference type="Proteomes" id="UP000081671"/>
    </source>
</evidence>
<dbReference type="Pfam" id="PF20742">
    <property type="entry name" value="DUF5580_M"/>
    <property type="match status" value="1"/>
</dbReference>
<dbReference type="PANTHER" id="PTHR34830">
    <property type="entry name" value="SIMILAR TO HYPOTHETICAL PROTEIN MGC34837"/>
    <property type="match status" value="1"/>
</dbReference>
<dbReference type="InterPro" id="IPR048316">
    <property type="entry name" value="DUF5580_N"/>
</dbReference>
<feature type="region of interest" description="Disordered" evidence="1">
    <location>
        <begin position="414"/>
        <end position="458"/>
    </location>
</feature>
<dbReference type="GeneID" id="105989984"/>
<dbReference type="InterPro" id="IPR049246">
    <property type="entry name" value="DUF5580_M"/>
</dbReference>
<feature type="compositionally biased region" description="Basic and acidic residues" evidence="1">
    <location>
        <begin position="414"/>
        <end position="424"/>
    </location>
</feature>
<dbReference type="Pfam" id="PF20743">
    <property type="entry name" value="DUF5580_C"/>
    <property type="match status" value="1"/>
</dbReference>
<evidence type="ECO:0000313" key="6">
    <source>
        <dbReference type="RefSeq" id="XP_012877723.1"/>
    </source>
</evidence>
<dbReference type="Proteomes" id="UP000081671">
    <property type="component" value="Unplaced"/>
</dbReference>
<dbReference type="STRING" id="10020.ENSDORP00000006253"/>
<gene>
    <name evidence="6" type="primary">LOC105989984</name>
</gene>
<dbReference type="SUPFAM" id="SSF47473">
    <property type="entry name" value="EF-hand"/>
    <property type="match status" value="1"/>
</dbReference>
<dbReference type="KEGG" id="dord:105989984"/>